<comment type="caution">
    <text evidence="2">The sequence shown here is derived from an EMBL/GenBank/DDBJ whole genome shotgun (WGS) entry which is preliminary data.</text>
</comment>
<dbReference type="Pfam" id="PF04964">
    <property type="entry name" value="Flp_Fap"/>
    <property type="match status" value="1"/>
</dbReference>
<evidence type="ECO:0000256" key="1">
    <source>
        <dbReference type="SAM" id="Phobius"/>
    </source>
</evidence>
<accession>A0ABW3W1Z8</accession>
<keyword evidence="1" id="KW-0812">Transmembrane</keyword>
<dbReference type="Proteomes" id="UP001597229">
    <property type="component" value="Unassembled WGS sequence"/>
</dbReference>
<dbReference type="InterPro" id="IPR007047">
    <property type="entry name" value="Flp_Fap"/>
</dbReference>
<evidence type="ECO:0000313" key="2">
    <source>
        <dbReference type="EMBL" id="MFD1249348.1"/>
    </source>
</evidence>
<dbReference type="EMBL" id="JBHTLX010000021">
    <property type="protein sequence ID" value="MFD1249348.1"/>
    <property type="molecule type" value="Genomic_DNA"/>
</dbReference>
<gene>
    <name evidence="2" type="ORF">ACFQ3F_16230</name>
</gene>
<feature type="transmembrane region" description="Helical" evidence="1">
    <location>
        <begin position="20"/>
        <end position="46"/>
    </location>
</feature>
<keyword evidence="1" id="KW-1133">Transmembrane helix</keyword>
<name>A0ABW3W1Z8_9ACTN</name>
<keyword evidence="3" id="KW-1185">Reference proteome</keyword>
<proteinExistence type="predicted"/>
<sequence length="59" mass="5995">MQRTKHPDGARQRGASAVEYALMVTLIAAMLVGAVTLFGGGVGGLFGESQSSFNGAVNP</sequence>
<dbReference type="RefSeq" id="WP_367919987.1">
    <property type="nucleotide sequence ID" value="NZ_BAABAC010000024.1"/>
</dbReference>
<protein>
    <submittedName>
        <fullName evidence="2">Flp family type IVb pilin</fullName>
    </submittedName>
</protein>
<keyword evidence="1" id="KW-0472">Membrane</keyword>
<evidence type="ECO:0000313" key="3">
    <source>
        <dbReference type="Proteomes" id="UP001597229"/>
    </source>
</evidence>
<reference evidence="3" key="1">
    <citation type="journal article" date="2019" name="Int. J. Syst. Evol. Microbiol.">
        <title>The Global Catalogue of Microorganisms (GCM) 10K type strain sequencing project: providing services to taxonomists for standard genome sequencing and annotation.</title>
        <authorList>
            <consortium name="The Broad Institute Genomics Platform"/>
            <consortium name="The Broad Institute Genome Sequencing Center for Infectious Disease"/>
            <person name="Wu L."/>
            <person name="Ma J."/>
        </authorList>
    </citation>
    <scope>NUCLEOTIDE SEQUENCE [LARGE SCALE GENOMIC DNA]</scope>
    <source>
        <strain evidence="3">CCUG 52478</strain>
    </source>
</reference>
<organism evidence="2 3">
    <name type="scientific">Nocardioides ginsengisoli</name>
    <dbReference type="NCBI Taxonomy" id="363868"/>
    <lineage>
        <taxon>Bacteria</taxon>
        <taxon>Bacillati</taxon>
        <taxon>Actinomycetota</taxon>
        <taxon>Actinomycetes</taxon>
        <taxon>Propionibacteriales</taxon>
        <taxon>Nocardioidaceae</taxon>
        <taxon>Nocardioides</taxon>
    </lineage>
</organism>